<sequence length="503" mass="57223">MSPPIVSLPGYDLLMSNTMEATDEQDQGTFQDTERLPNLTINHLPEELLLEIFDSYRQDIDPYDIQWRKKHVWIDLTHVCRKWRAVVFASYSRLDLGITVGPEKPGHIKTILSGPLPIFIDYKGMYRDISGSALWRMRAALKHHHDRVREIAFEGTNTNFDKILKVTQCAFPVLDSLILHFEYNYKTKLPDTFLRGPDLPDLHLRRLELGRISLDSISEFLLSATTVTDLSLVIDTVFGPSPEASLLTCLQGMPCLRRLHLSITSASALLSSTPKDIVPLSKLTDFRYIGHSLFLDAIVAGLSAPSLLDVDILFDDLPPIVHLPRFINEIEERYHAVHVTFHEWEFSFSLQTQSEHINKNGKSRFKLGPVPRHSQVSTIRISGALSTKLTTVEELHVTFIRMSFNFWENMIPWRELLQHFPRLKAFRTEGANNYGIARALPQDYEEPDDDDGLAFLSALEEIELGKNPTLTDESPRGPELAAFEPFVSARQQAGHPVKVFFSP</sequence>
<protein>
    <recommendedName>
        <fullName evidence="1">F-box domain-containing protein</fullName>
    </recommendedName>
</protein>
<dbReference type="AlphaFoldDB" id="A0A9P5K2U1"/>
<comment type="caution">
    <text evidence="2">The sequence shown here is derived from an EMBL/GenBank/DDBJ whole genome shotgun (WGS) entry which is preliminary data.</text>
</comment>
<evidence type="ECO:0000313" key="2">
    <source>
        <dbReference type="EMBL" id="KAF8475204.1"/>
    </source>
</evidence>
<dbReference type="Pfam" id="PF12937">
    <property type="entry name" value="F-box-like"/>
    <property type="match status" value="1"/>
</dbReference>
<feature type="domain" description="F-box" evidence="1">
    <location>
        <begin position="41"/>
        <end position="89"/>
    </location>
</feature>
<accession>A0A9P5K2U1</accession>
<name>A0A9P5K2U1_9AGAM</name>
<organism evidence="2 3">
    <name type="scientific">Russula ochroleuca</name>
    <dbReference type="NCBI Taxonomy" id="152965"/>
    <lineage>
        <taxon>Eukaryota</taxon>
        <taxon>Fungi</taxon>
        <taxon>Dikarya</taxon>
        <taxon>Basidiomycota</taxon>
        <taxon>Agaricomycotina</taxon>
        <taxon>Agaricomycetes</taxon>
        <taxon>Russulales</taxon>
        <taxon>Russulaceae</taxon>
        <taxon>Russula</taxon>
    </lineage>
</organism>
<dbReference type="InterPro" id="IPR001810">
    <property type="entry name" value="F-box_dom"/>
</dbReference>
<reference evidence="2" key="2">
    <citation type="journal article" date="2020" name="Nat. Commun.">
        <title>Large-scale genome sequencing of mycorrhizal fungi provides insights into the early evolution of symbiotic traits.</title>
        <authorList>
            <person name="Miyauchi S."/>
            <person name="Kiss E."/>
            <person name="Kuo A."/>
            <person name="Drula E."/>
            <person name="Kohler A."/>
            <person name="Sanchez-Garcia M."/>
            <person name="Morin E."/>
            <person name="Andreopoulos B."/>
            <person name="Barry K.W."/>
            <person name="Bonito G."/>
            <person name="Buee M."/>
            <person name="Carver A."/>
            <person name="Chen C."/>
            <person name="Cichocki N."/>
            <person name="Clum A."/>
            <person name="Culley D."/>
            <person name="Crous P.W."/>
            <person name="Fauchery L."/>
            <person name="Girlanda M."/>
            <person name="Hayes R.D."/>
            <person name="Keri Z."/>
            <person name="LaButti K."/>
            <person name="Lipzen A."/>
            <person name="Lombard V."/>
            <person name="Magnuson J."/>
            <person name="Maillard F."/>
            <person name="Murat C."/>
            <person name="Nolan M."/>
            <person name="Ohm R.A."/>
            <person name="Pangilinan J."/>
            <person name="Pereira M.F."/>
            <person name="Perotto S."/>
            <person name="Peter M."/>
            <person name="Pfister S."/>
            <person name="Riley R."/>
            <person name="Sitrit Y."/>
            <person name="Stielow J.B."/>
            <person name="Szollosi G."/>
            <person name="Zifcakova L."/>
            <person name="Stursova M."/>
            <person name="Spatafora J.W."/>
            <person name="Tedersoo L."/>
            <person name="Vaario L.M."/>
            <person name="Yamada A."/>
            <person name="Yan M."/>
            <person name="Wang P."/>
            <person name="Xu J."/>
            <person name="Bruns T."/>
            <person name="Baldrian P."/>
            <person name="Vilgalys R."/>
            <person name="Dunand C."/>
            <person name="Henrissat B."/>
            <person name="Grigoriev I.V."/>
            <person name="Hibbett D."/>
            <person name="Nagy L.G."/>
            <person name="Martin F.M."/>
        </authorList>
    </citation>
    <scope>NUCLEOTIDE SEQUENCE</scope>
    <source>
        <strain evidence="2">Prilba</strain>
    </source>
</reference>
<dbReference type="Proteomes" id="UP000759537">
    <property type="component" value="Unassembled WGS sequence"/>
</dbReference>
<evidence type="ECO:0000259" key="1">
    <source>
        <dbReference type="Pfam" id="PF12937"/>
    </source>
</evidence>
<dbReference type="EMBL" id="WHVB01000016">
    <property type="protein sequence ID" value="KAF8475204.1"/>
    <property type="molecule type" value="Genomic_DNA"/>
</dbReference>
<keyword evidence="3" id="KW-1185">Reference proteome</keyword>
<evidence type="ECO:0000313" key="3">
    <source>
        <dbReference type="Proteomes" id="UP000759537"/>
    </source>
</evidence>
<reference evidence="2" key="1">
    <citation type="submission" date="2019-10" db="EMBL/GenBank/DDBJ databases">
        <authorList>
            <consortium name="DOE Joint Genome Institute"/>
            <person name="Kuo A."/>
            <person name="Miyauchi S."/>
            <person name="Kiss E."/>
            <person name="Drula E."/>
            <person name="Kohler A."/>
            <person name="Sanchez-Garcia M."/>
            <person name="Andreopoulos B."/>
            <person name="Barry K.W."/>
            <person name="Bonito G."/>
            <person name="Buee M."/>
            <person name="Carver A."/>
            <person name="Chen C."/>
            <person name="Cichocki N."/>
            <person name="Clum A."/>
            <person name="Culley D."/>
            <person name="Crous P.W."/>
            <person name="Fauchery L."/>
            <person name="Girlanda M."/>
            <person name="Hayes R."/>
            <person name="Keri Z."/>
            <person name="LaButti K."/>
            <person name="Lipzen A."/>
            <person name="Lombard V."/>
            <person name="Magnuson J."/>
            <person name="Maillard F."/>
            <person name="Morin E."/>
            <person name="Murat C."/>
            <person name="Nolan M."/>
            <person name="Ohm R."/>
            <person name="Pangilinan J."/>
            <person name="Pereira M."/>
            <person name="Perotto S."/>
            <person name="Peter M."/>
            <person name="Riley R."/>
            <person name="Sitrit Y."/>
            <person name="Stielow B."/>
            <person name="Szollosi G."/>
            <person name="Zifcakova L."/>
            <person name="Stursova M."/>
            <person name="Spatafora J.W."/>
            <person name="Tedersoo L."/>
            <person name="Vaario L.-M."/>
            <person name="Yamada A."/>
            <person name="Yan M."/>
            <person name="Wang P."/>
            <person name="Xu J."/>
            <person name="Bruns T."/>
            <person name="Baldrian P."/>
            <person name="Vilgalys R."/>
            <person name="Henrissat B."/>
            <person name="Grigoriev I.V."/>
            <person name="Hibbett D."/>
            <person name="Nagy L.G."/>
            <person name="Martin F.M."/>
        </authorList>
    </citation>
    <scope>NUCLEOTIDE SEQUENCE</scope>
    <source>
        <strain evidence="2">Prilba</strain>
    </source>
</reference>
<dbReference type="OrthoDB" id="3240935at2759"/>
<gene>
    <name evidence="2" type="ORF">DFH94DRAFT_846536</name>
</gene>
<proteinExistence type="predicted"/>